<dbReference type="CDD" id="cd18794">
    <property type="entry name" value="SF2_C_RecQ"/>
    <property type="match status" value="1"/>
</dbReference>
<dbReference type="PROSITE" id="PS51194">
    <property type="entry name" value="HELICASE_CTER"/>
    <property type="match status" value="1"/>
</dbReference>
<dbReference type="InterPro" id="IPR032284">
    <property type="entry name" value="RecQ_Zn-bd"/>
</dbReference>
<evidence type="ECO:0000256" key="1">
    <source>
        <dbReference type="ARBA" id="ARBA00001946"/>
    </source>
</evidence>
<proteinExistence type="inferred from homology"/>
<dbReference type="InterPro" id="IPR002121">
    <property type="entry name" value="HRDC_dom"/>
</dbReference>
<evidence type="ECO:0000256" key="7">
    <source>
        <dbReference type="ARBA" id="ARBA00022806"/>
    </source>
</evidence>
<evidence type="ECO:0000256" key="4">
    <source>
        <dbReference type="ARBA" id="ARBA00022723"/>
    </source>
</evidence>
<name>A0ABT7DQE6_9ACTN</name>
<dbReference type="Pfam" id="PF00270">
    <property type="entry name" value="DEAD"/>
    <property type="match status" value="1"/>
</dbReference>
<evidence type="ECO:0000256" key="15">
    <source>
        <dbReference type="SAM" id="MobiDB-lite"/>
    </source>
</evidence>
<dbReference type="SMART" id="SM00341">
    <property type="entry name" value="HRDC"/>
    <property type="match status" value="1"/>
</dbReference>
<gene>
    <name evidence="19" type="ORF">QNJ86_13290</name>
</gene>
<dbReference type="CDD" id="cd17920">
    <property type="entry name" value="DEXHc_RecQ"/>
    <property type="match status" value="1"/>
</dbReference>
<reference evidence="19 20" key="1">
    <citation type="submission" date="2023-05" db="EMBL/GenBank/DDBJ databases">
        <title>Gordonibacter KGMB12511T sp. nov., isolated from faeces of healthy Korean.</title>
        <authorList>
            <person name="Kim H.S."/>
            <person name="Kim J.-S."/>
            <person name="Suh M.K."/>
            <person name="Eom M.K."/>
            <person name="Do H.E."/>
            <person name="Lee J.-S."/>
        </authorList>
    </citation>
    <scope>NUCLEOTIDE SEQUENCE [LARGE SCALE GENOMIC DNA]</scope>
    <source>
        <strain evidence="19 20">KGMB12511</strain>
    </source>
</reference>
<comment type="cofactor">
    <cofactor evidence="1">
        <name>Mg(2+)</name>
        <dbReference type="ChEBI" id="CHEBI:18420"/>
    </cofactor>
</comment>
<keyword evidence="8" id="KW-0067">ATP-binding</keyword>
<evidence type="ECO:0000256" key="10">
    <source>
        <dbReference type="ARBA" id="ARBA00023235"/>
    </source>
</evidence>
<evidence type="ECO:0000259" key="18">
    <source>
        <dbReference type="PROSITE" id="PS51194"/>
    </source>
</evidence>
<dbReference type="InterPro" id="IPR027417">
    <property type="entry name" value="P-loop_NTPase"/>
</dbReference>
<accession>A0ABT7DQE6</accession>
<dbReference type="InterPro" id="IPR004589">
    <property type="entry name" value="DNA_helicase_ATP-dep_RecQ"/>
</dbReference>
<dbReference type="SUPFAM" id="SSF52540">
    <property type="entry name" value="P-loop containing nucleoside triphosphate hydrolases"/>
    <property type="match status" value="1"/>
</dbReference>
<keyword evidence="10" id="KW-0413">Isomerase</keyword>
<dbReference type="GO" id="GO:0003678">
    <property type="term" value="F:DNA helicase activity"/>
    <property type="evidence" value="ECO:0007669"/>
    <property type="project" value="UniProtKB-EC"/>
</dbReference>
<dbReference type="SMART" id="SM00956">
    <property type="entry name" value="RQC"/>
    <property type="match status" value="1"/>
</dbReference>
<comment type="caution">
    <text evidence="19">The sequence shown here is derived from an EMBL/GenBank/DDBJ whole genome shotgun (WGS) entry which is preliminary data.</text>
</comment>
<dbReference type="Pfam" id="PF00570">
    <property type="entry name" value="HRDC"/>
    <property type="match status" value="1"/>
</dbReference>
<dbReference type="PANTHER" id="PTHR13710:SF105">
    <property type="entry name" value="ATP-DEPENDENT DNA HELICASE Q1"/>
    <property type="match status" value="1"/>
</dbReference>
<evidence type="ECO:0000259" key="17">
    <source>
        <dbReference type="PROSITE" id="PS51192"/>
    </source>
</evidence>
<evidence type="ECO:0000313" key="19">
    <source>
        <dbReference type="EMBL" id="MDJ1651779.1"/>
    </source>
</evidence>
<dbReference type="Gene3D" id="1.10.150.80">
    <property type="entry name" value="HRDC domain"/>
    <property type="match status" value="1"/>
</dbReference>
<keyword evidence="5" id="KW-0547">Nucleotide-binding</keyword>
<dbReference type="PROSITE" id="PS50967">
    <property type="entry name" value="HRDC"/>
    <property type="match status" value="1"/>
</dbReference>
<dbReference type="InterPro" id="IPR036388">
    <property type="entry name" value="WH-like_DNA-bd_sf"/>
</dbReference>
<feature type="region of interest" description="Disordered" evidence="15">
    <location>
        <begin position="406"/>
        <end position="445"/>
    </location>
</feature>
<comment type="similarity">
    <text evidence="3">Belongs to the helicase family. RecQ subfamily.</text>
</comment>
<dbReference type="RefSeq" id="WP_283833131.1">
    <property type="nucleotide sequence ID" value="NZ_JASJEU010000025.1"/>
</dbReference>
<dbReference type="Pfam" id="PF00271">
    <property type="entry name" value="Helicase_C"/>
    <property type="match status" value="1"/>
</dbReference>
<sequence length="676" mass="73074">MVDGAAARAALREHFGYEAFRPGQEGVVEAILAGRDALAVMPTGAGKSVCYQVPGIVFEGLTLVVSPLVSLMGDQVRALLDAGVRGAYLNSSLTPGQQATVLRRALAGAYQIMYVAPERLADQRFLDFAREATISLVAVDEAHCVSQWGQDFRPSYLTIGDFIAQLPTRPVVAAFTATATERVRRDIVRLLDLREPYEVVTGFDRPNLYFGVERKDPKRKLAWIAAWVLEHPADSGIVYCSTRKDTDKVHAALIEAGVRATRYHAGMPTAQRIESQRAFIADDAPVMVATNAFGMGIDKSNVRYVIHHNMPGSLEAYYQEAGRAGRDGEPSTCMLLWSDGDVSTCRFFIEQESGNEELTPEEAEAVRASRRRLLAAMTGYCNTTTCLRRYILDYFGQGLGSVRSVSEEGSGAEDCGESLTKRPFGREEGLEPQDSVPEPSAASSSSDCRQAVGTCCSNCSGDFEAVDVTADARAIMRCVQELRGRFGKGLVVDVLRGSKSAKVLEMHLDETATYGASRASTAQIKEIIELLVAGDFLSITEGSYPTVGLGPRAREVAEEGFVLTMKKVVHKADRTRAAAGVKGGRAFGASGTAAGGADADEELFERLRTLRKRLADEAGVPPYIVFSDATLRDMCAKLPASEDEFLDVSGVGATKLARYGEAFLAELAVYAQEERG</sequence>
<keyword evidence="6 19" id="KW-0378">Hydrolase</keyword>
<evidence type="ECO:0000313" key="20">
    <source>
        <dbReference type="Proteomes" id="UP001232750"/>
    </source>
</evidence>
<dbReference type="Gene3D" id="1.10.10.10">
    <property type="entry name" value="Winged helix-like DNA-binding domain superfamily/Winged helix DNA-binding domain"/>
    <property type="match status" value="1"/>
</dbReference>
<dbReference type="GO" id="GO:0016787">
    <property type="term" value="F:hydrolase activity"/>
    <property type="evidence" value="ECO:0007669"/>
    <property type="project" value="UniProtKB-KW"/>
</dbReference>
<dbReference type="PANTHER" id="PTHR13710">
    <property type="entry name" value="DNA HELICASE RECQ FAMILY MEMBER"/>
    <property type="match status" value="1"/>
</dbReference>
<evidence type="ECO:0000256" key="6">
    <source>
        <dbReference type="ARBA" id="ARBA00022801"/>
    </source>
</evidence>
<dbReference type="InterPro" id="IPR044876">
    <property type="entry name" value="HRDC_dom_sf"/>
</dbReference>
<evidence type="ECO:0000256" key="8">
    <source>
        <dbReference type="ARBA" id="ARBA00022840"/>
    </source>
</evidence>
<feature type="domain" description="HRDC" evidence="16">
    <location>
        <begin position="597"/>
        <end position="676"/>
    </location>
</feature>
<dbReference type="EC" id="5.6.2.4" evidence="12"/>
<feature type="domain" description="Helicase ATP-binding" evidence="17">
    <location>
        <begin position="28"/>
        <end position="197"/>
    </location>
</feature>
<dbReference type="SMART" id="SM00490">
    <property type="entry name" value="HELICc"/>
    <property type="match status" value="1"/>
</dbReference>
<evidence type="ECO:0000256" key="12">
    <source>
        <dbReference type="ARBA" id="ARBA00034808"/>
    </source>
</evidence>
<dbReference type="PROSITE" id="PS51192">
    <property type="entry name" value="HELICASE_ATP_BIND_1"/>
    <property type="match status" value="1"/>
</dbReference>
<dbReference type="SMART" id="SM00487">
    <property type="entry name" value="DEXDc"/>
    <property type="match status" value="1"/>
</dbReference>
<evidence type="ECO:0000256" key="2">
    <source>
        <dbReference type="ARBA" id="ARBA00001947"/>
    </source>
</evidence>
<protein>
    <recommendedName>
        <fullName evidence="13">ATP-dependent DNA helicase RecQ</fullName>
        <ecNumber evidence="12">5.6.2.4</ecNumber>
    </recommendedName>
    <alternativeName>
        <fullName evidence="14">DNA 3'-5' helicase RecQ</fullName>
    </alternativeName>
</protein>
<dbReference type="InterPro" id="IPR014001">
    <property type="entry name" value="Helicase_ATP-bd"/>
</dbReference>
<dbReference type="Gene3D" id="3.40.50.300">
    <property type="entry name" value="P-loop containing nucleotide triphosphate hydrolases"/>
    <property type="match status" value="2"/>
</dbReference>
<dbReference type="Proteomes" id="UP001232750">
    <property type="component" value="Unassembled WGS sequence"/>
</dbReference>
<dbReference type="InterPro" id="IPR001650">
    <property type="entry name" value="Helicase_C-like"/>
</dbReference>
<dbReference type="InterPro" id="IPR018982">
    <property type="entry name" value="RQC_domain"/>
</dbReference>
<dbReference type="InterPro" id="IPR036390">
    <property type="entry name" value="WH_DNA-bd_sf"/>
</dbReference>
<evidence type="ECO:0000256" key="3">
    <source>
        <dbReference type="ARBA" id="ARBA00005446"/>
    </source>
</evidence>
<evidence type="ECO:0000256" key="5">
    <source>
        <dbReference type="ARBA" id="ARBA00022741"/>
    </source>
</evidence>
<keyword evidence="20" id="KW-1185">Reference proteome</keyword>
<comment type="cofactor">
    <cofactor evidence="2">
        <name>Zn(2+)</name>
        <dbReference type="ChEBI" id="CHEBI:29105"/>
    </cofactor>
</comment>
<comment type="catalytic activity">
    <reaction evidence="11">
        <text>Couples ATP hydrolysis with the unwinding of duplex DNA by translocating in the 3'-5' direction.</text>
        <dbReference type="EC" id="5.6.2.4"/>
    </reaction>
</comment>
<dbReference type="SUPFAM" id="SSF46785">
    <property type="entry name" value="Winged helix' DNA-binding domain"/>
    <property type="match status" value="1"/>
</dbReference>
<evidence type="ECO:0000259" key="16">
    <source>
        <dbReference type="PROSITE" id="PS50967"/>
    </source>
</evidence>
<organism evidence="19 20">
    <name type="scientific">Gordonibacter faecis</name>
    <dbReference type="NCBI Taxonomy" id="3047475"/>
    <lineage>
        <taxon>Bacteria</taxon>
        <taxon>Bacillati</taxon>
        <taxon>Actinomycetota</taxon>
        <taxon>Coriobacteriia</taxon>
        <taxon>Eggerthellales</taxon>
        <taxon>Eggerthellaceae</taxon>
        <taxon>Gordonibacter</taxon>
    </lineage>
</organism>
<dbReference type="EMBL" id="JASJEU010000025">
    <property type="protein sequence ID" value="MDJ1651779.1"/>
    <property type="molecule type" value="Genomic_DNA"/>
</dbReference>
<evidence type="ECO:0000256" key="11">
    <source>
        <dbReference type="ARBA" id="ARBA00034617"/>
    </source>
</evidence>
<keyword evidence="9" id="KW-0238">DNA-binding</keyword>
<dbReference type="NCBIfam" id="TIGR00614">
    <property type="entry name" value="recQ_fam"/>
    <property type="match status" value="1"/>
</dbReference>
<dbReference type="InterPro" id="IPR010997">
    <property type="entry name" value="HRDC-like_sf"/>
</dbReference>
<feature type="domain" description="Helicase C-terminal" evidence="18">
    <location>
        <begin position="220"/>
        <end position="367"/>
    </location>
</feature>
<evidence type="ECO:0000256" key="13">
    <source>
        <dbReference type="ARBA" id="ARBA00044535"/>
    </source>
</evidence>
<dbReference type="InterPro" id="IPR011545">
    <property type="entry name" value="DEAD/DEAH_box_helicase_dom"/>
</dbReference>
<keyword evidence="4" id="KW-0479">Metal-binding</keyword>
<keyword evidence="7 19" id="KW-0347">Helicase</keyword>
<dbReference type="Pfam" id="PF09382">
    <property type="entry name" value="RQC"/>
    <property type="match status" value="1"/>
</dbReference>
<evidence type="ECO:0000256" key="14">
    <source>
        <dbReference type="ARBA" id="ARBA00044550"/>
    </source>
</evidence>
<dbReference type="SUPFAM" id="SSF47819">
    <property type="entry name" value="HRDC-like"/>
    <property type="match status" value="1"/>
</dbReference>
<evidence type="ECO:0000256" key="9">
    <source>
        <dbReference type="ARBA" id="ARBA00023125"/>
    </source>
</evidence>
<dbReference type="Pfam" id="PF16124">
    <property type="entry name" value="RecQ_Zn_bind"/>
    <property type="match status" value="1"/>
</dbReference>